<dbReference type="RefSeq" id="XP_029989677.1">
    <property type="nucleotide sequence ID" value="XM_030133817.1"/>
</dbReference>
<reference evidence="8" key="2">
    <citation type="submission" date="2025-08" db="UniProtKB">
        <authorList>
            <consortium name="Ensembl"/>
        </authorList>
    </citation>
    <scope>IDENTIFICATION</scope>
</reference>
<reference evidence="8" key="3">
    <citation type="submission" date="2025-09" db="UniProtKB">
        <authorList>
            <consortium name="Ensembl"/>
        </authorList>
    </citation>
    <scope>IDENTIFICATION</scope>
</reference>
<dbReference type="GO" id="GO:0051400">
    <property type="term" value="F:BH domain binding"/>
    <property type="evidence" value="ECO:0007669"/>
    <property type="project" value="TreeGrafter"/>
</dbReference>
<gene>
    <name evidence="8" type="primary">LOC115419166</name>
</gene>
<evidence type="ECO:0000256" key="6">
    <source>
        <dbReference type="SAM" id="Phobius"/>
    </source>
</evidence>
<dbReference type="PROSITE" id="PS50062">
    <property type="entry name" value="BCL2_FAMILY"/>
    <property type="match status" value="1"/>
</dbReference>
<dbReference type="Pfam" id="PF00452">
    <property type="entry name" value="Bcl-2"/>
    <property type="match status" value="1"/>
</dbReference>
<dbReference type="AlphaFoldDB" id="A0A672Z262"/>
<dbReference type="Ensembl" id="ENSSORT00005011034.1">
    <property type="protein sequence ID" value="ENSSORP00005010692.1"/>
    <property type="gene ID" value="ENSSORG00005005776.1"/>
</dbReference>
<feature type="compositionally biased region" description="Basic and acidic residues" evidence="5">
    <location>
        <begin position="28"/>
        <end position="38"/>
    </location>
</feature>
<dbReference type="InterPro" id="IPR002475">
    <property type="entry name" value="Bcl2-like"/>
</dbReference>
<dbReference type="PANTHER" id="PTHR11256:SF12">
    <property type="entry name" value="BCL-2-LIKE PROTEIN 1"/>
    <property type="match status" value="1"/>
</dbReference>
<dbReference type="InterPro" id="IPR026298">
    <property type="entry name" value="Bcl-2_fam"/>
</dbReference>
<dbReference type="CDD" id="cd06845">
    <property type="entry name" value="Bcl-2_like"/>
    <property type="match status" value="1"/>
</dbReference>
<feature type="region of interest" description="Disordered" evidence="5">
    <location>
        <begin position="27"/>
        <end position="47"/>
    </location>
</feature>
<comment type="subcellular location">
    <subcellularLocation>
        <location evidence="1">Membrane</location>
    </subcellularLocation>
</comment>
<dbReference type="GO" id="GO:0042981">
    <property type="term" value="P:regulation of apoptotic process"/>
    <property type="evidence" value="ECO:0007669"/>
    <property type="project" value="InterPro"/>
</dbReference>
<dbReference type="Pfam" id="PF02180">
    <property type="entry name" value="BH4"/>
    <property type="match status" value="1"/>
</dbReference>
<dbReference type="Gene3D" id="1.10.437.10">
    <property type="entry name" value="Blc2-like"/>
    <property type="match status" value="1"/>
</dbReference>
<evidence type="ECO:0000259" key="7">
    <source>
        <dbReference type="SMART" id="SM00337"/>
    </source>
</evidence>
<dbReference type="InterPro" id="IPR003093">
    <property type="entry name" value="Bcl2_BH4"/>
</dbReference>
<dbReference type="InterPro" id="IPR013279">
    <property type="entry name" value="Apop_reg_BclX"/>
</dbReference>
<accession>A0A672Z262</accession>
<reference evidence="8" key="1">
    <citation type="submission" date="2019-06" db="EMBL/GenBank/DDBJ databases">
        <authorList>
            <consortium name="Wellcome Sanger Institute Data Sharing"/>
        </authorList>
    </citation>
    <scope>NUCLEOTIDE SEQUENCE [LARGE SCALE GENOMIC DNA]</scope>
</reference>
<organism evidence="8 9">
    <name type="scientific">Sphaeramia orbicularis</name>
    <name type="common">orbiculate cardinalfish</name>
    <dbReference type="NCBI Taxonomy" id="375764"/>
    <lineage>
        <taxon>Eukaryota</taxon>
        <taxon>Metazoa</taxon>
        <taxon>Chordata</taxon>
        <taxon>Craniata</taxon>
        <taxon>Vertebrata</taxon>
        <taxon>Euteleostomi</taxon>
        <taxon>Actinopterygii</taxon>
        <taxon>Neopterygii</taxon>
        <taxon>Teleostei</taxon>
        <taxon>Neoteleostei</taxon>
        <taxon>Acanthomorphata</taxon>
        <taxon>Gobiaria</taxon>
        <taxon>Kurtiformes</taxon>
        <taxon>Apogonoidei</taxon>
        <taxon>Apogonidae</taxon>
        <taxon>Apogoninae</taxon>
        <taxon>Sphaeramia</taxon>
    </lineage>
</organism>
<dbReference type="PRINTS" id="PR01862">
    <property type="entry name" value="BCL2FAMILY"/>
</dbReference>
<keyword evidence="6" id="KW-1133">Transmembrane helix</keyword>
<evidence type="ECO:0000256" key="5">
    <source>
        <dbReference type="SAM" id="MobiDB-lite"/>
    </source>
</evidence>
<sequence length="219" mass="23793">MSHSNRELVEFFICYKLSQKNYPSSLLRPDDARTEGDKANTTVSNGLLANSRNGGGQAVVSLPPSGDVDAVKAALQDSADEFELLYTQAFSGLSSQLDITPDTAYQSFKSVMDEVFKDGVNWGRIVGLFAFGGVLCVECAEKDMSELVPRIADWMTTYLDEHISPWIESAGGWDSFGEIFGQSAAAEARRSGETLKRWLLVGVVLLTGVLIGVLVAKKQ</sequence>
<dbReference type="SUPFAM" id="SSF56854">
    <property type="entry name" value="Bcl-2 inhibitors of programmed cell death"/>
    <property type="match status" value="1"/>
</dbReference>
<dbReference type="GO" id="GO:0008630">
    <property type="term" value="P:intrinsic apoptotic signaling pathway in response to DNA damage"/>
    <property type="evidence" value="ECO:0007669"/>
    <property type="project" value="TreeGrafter"/>
</dbReference>
<dbReference type="RefSeq" id="XP_029989676.1">
    <property type="nucleotide sequence ID" value="XM_030133816.1"/>
</dbReference>
<dbReference type="InterPro" id="IPR036834">
    <property type="entry name" value="Bcl-2-like_sf"/>
</dbReference>
<dbReference type="GO" id="GO:0005741">
    <property type="term" value="C:mitochondrial outer membrane"/>
    <property type="evidence" value="ECO:0007669"/>
    <property type="project" value="TreeGrafter"/>
</dbReference>
<name>A0A672Z262_9TELE</name>
<keyword evidence="9" id="KW-1185">Reference proteome</keyword>
<protein>
    <submittedName>
        <fullName evidence="8">Bcl-2-like protein 1</fullName>
    </submittedName>
</protein>
<evidence type="ECO:0000256" key="3">
    <source>
        <dbReference type="ARBA" id="ARBA00022703"/>
    </source>
</evidence>
<dbReference type="PRINTS" id="PR01864">
    <property type="entry name" value="APOPREGBCLX"/>
</dbReference>
<dbReference type="Proteomes" id="UP000472271">
    <property type="component" value="Chromosome 5"/>
</dbReference>
<evidence type="ECO:0000256" key="4">
    <source>
        <dbReference type="ARBA" id="ARBA00023136"/>
    </source>
</evidence>
<feature type="domain" description="Bcl-2 Bcl-2 homology region 1-3" evidence="7">
    <location>
        <begin position="75"/>
        <end position="173"/>
    </location>
</feature>
<evidence type="ECO:0000313" key="9">
    <source>
        <dbReference type="Proteomes" id="UP000472271"/>
    </source>
</evidence>
<keyword evidence="3" id="KW-0053">Apoptosis</keyword>
<dbReference type="GeneID" id="115419166"/>
<keyword evidence="6" id="KW-0812">Transmembrane</keyword>
<dbReference type="GO" id="GO:0001836">
    <property type="term" value="P:release of cytochrome c from mitochondria"/>
    <property type="evidence" value="ECO:0007669"/>
    <property type="project" value="TreeGrafter"/>
</dbReference>
<dbReference type="PANTHER" id="PTHR11256">
    <property type="entry name" value="BCL-2 RELATED"/>
    <property type="match status" value="1"/>
</dbReference>
<feature type="transmembrane region" description="Helical" evidence="6">
    <location>
        <begin position="198"/>
        <end position="216"/>
    </location>
</feature>
<dbReference type="GO" id="GO:0097192">
    <property type="term" value="P:extrinsic apoptotic signaling pathway in absence of ligand"/>
    <property type="evidence" value="ECO:0007669"/>
    <property type="project" value="TreeGrafter"/>
</dbReference>
<evidence type="ECO:0000313" key="8">
    <source>
        <dbReference type="Ensembl" id="ENSSORP00005010692.1"/>
    </source>
</evidence>
<dbReference type="PROSITE" id="PS01080">
    <property type="entry name" value="BH1"/>
    <property type="match status" value="1"/>
</dbReference>
<dbReference type="SMART" id="SM00337">
    <property type="entry name" value="BCL"/>
    <property type="match status" value="1"/>
</dbReference>
<evidence type="ECO:0000256" key="2">
    <source>
        <dbReference type="ARBA" id="ARBA00009458"/>
    </source>
</evidence>
<dbReference type="OrthoDB" id="6021377at2759"/>
<comment type="similarity">
    <text evidence="2">Belongs to the Bcl-2 family.</text>
</comment>
<dbReference type="InterPro" id="IPR046371">
    <property type="entry name" value="Bcl-2_BH1-3"/>
</dbReference>
<evidence type="ECO:0000256" key="1">
    <source>
        <dbReference type="ARBA" id="ARBA00004370"/>
    </source>
</evidence>
<dbReference type="InParanoid" id="A0A672Z262"/>
<proteinExistence type="inferred from homology"/>
<dbReference type="InterPro" id="IPR020717">
    <property type="entry name" value="Bcl2_BH1_motif_CS"/>
</dbReference>
<keyword evidence="4 6" id="KW-0472">Membrane</keyword>